<dbReference type="SMART" id="SM00829">
    <property type="entry name" value="PKS_ER"/>
    <property type="match status" value="1"/>
</dbReference>
<dbReference type="CDD" id="cd05289">
    <property type="entry name" value="MDR_like_2"/>
    <property type="match status" value="1"/>
</dbReference>
<dbReference type="Pfam" id="PF08240">
    <property type="entry name" value="ADH_N"/>
    <property type="match status" value="1"/>
</dbReference>
<dbReference type="InterPro" id="IPR050700">
    <property type="entry name" value="YIM1/Zinc_Alcohol_DH_Fams"/>
</dbReference>
<protein>
    <submittedName>
        <fullName evidence="2">Zinc-binding dehydrogenase</fullName>
    </submittedName>
</protein>
<dbReference type="AlphaFoldDB" id="A0A833W3W8"/>
<dbReference type="Gene3D" id="3.40.50.720">
    <property type="entry name" value="NAD(P)-binding Rossmann-like Domain"/>
    <property type="match status" value="1"/>
</dbReference>
<dbReference type="PANTHER" id="PTHR11695:SF294">
    <property type="entry name" value="RETICULON-4-INTERACTING PROTEIN 1, MITOCHONDRIAL"/>
    <property type="match status" value="1"/>
</dbReference>
<dbReference type="GO" id="GO:0016491">
    <property type="term" value="F:oxidoreductase activity"/>
    <property type="evidence" value="ECO:0007669"/>
    <property type="project" value="InterPro"/>
</dbReference>
<dbReference type="InterPro" id="IPR011032">
    <property type="entry name" value="GroES-like_sf"/>
</dbReference>
<dbReference type="Pfam" id="PF13602">
    <property type="entry name" value="ADH_zinc_N_2"/>
    <property type="match status" value="1"/>
</dbReference>
<dbReference type="EMBL" id="WSZM01001012">
    <property type="protein sequence ID" value="KAF4028608.1"/>
    <property type="molecule type" value="Genomic_DNA"/>
</dbReference>
<dbReference type="InterPro" id="IPR036291">
    <property type="entry name" value="NAD(P)-bd_dom_sf"/>
</dbReference>
<feature type="domain" description="Enoyl reductase (ER)" evidence="1">
    <location>
        <begin position="21"/>
        <end position="322"/>
    </location>
</feature>
<name>A0A833W3W8_PHYIN</name>
<keyword evidence="3" id="KW-1185">Reference proteome</keyword>
<dbReference type="InterPro" id="IPR013154">
    <property type="entry name" value="ADH-like_N"/>
</dbReference>
<dbReference type="SUPFAM" id="SSF51735">
    <property type="entry name" value="NAD(P)-binding Rossmann-fold domains"/>
    <property type="match status" value="1"/>
</dbReference>
<reference evidence="2" key="1">
    <citation type="submission" date="2020-04" db="EMBL/GenBank/DDBJ databases">
        <title>Hybrid Assembly of Korean Phytophthora infestans isolates.</title>
        <authorList>
            <person name="Prokchorchik M."/>
            <person name="Lee Y."/>
            <person name="Seo J."/>
            <person name="Cho J.-H."/>
            <person name="Park Y.-E."/>
            <person name="Jang D.-C."/>
            <person name="Im J.-S."/>
            <person name="Choi J.-G."/>
            <person name="Park H.-J."/>
            <person name="Lee G.-B."/>
            <person name="Lee Y.-G."/>
            <person name="Hong S.-Y."/>
            <person name="Cho K."/>
            <person name="Sohn K.H."/>
        </authorList>
    </citation>
    <scope>NUCLEOTIDE SEQUENCE</scope>
    <source>
        <strain evidence="2">KR_1_A1</strain>
    </source>
</reference>
<proteinExistence type="predicted"/>
<sequence length="346" mass="37799">MPVAQTFRAYQYDHYGPQEQELKLRLSVKQSELGSNQVRIKVTSAAINPIDYILLEQAGEAFTGKVPTPEKPFGIGFDAAGTVVEVGSEAKRLKVGDQVYAMTPFDACGTVADYAVFNEDLVALKPKNLTFDQAASIPLIGLTSYQALVEHAKLQKGENVLILGGSSAVGMFAIQLAHAIGARVVTTTSAKNTDFAKGLGADRVINYHTHKWAQELDPHSVDVIYDCGMEADAWNSDAQLTLKQNTGRFVSLLPITEPVKSAQFGAKNLGNILVYPTAKGLEEIATYLEKGTIVLVIDTVYEFEKLHTALTKLKGRHSRGKLESRKSVKFFGMMTERPIIFSPKFA</sequence>
<dbReference type="PANTHER" id="PTHR11695">
    <property type="entry name" value="ALCOHOL DEHYDROGENASE RELATED"/>
    <property type="match status" value="1"/>
</dbReference>
<organism evidence="2 3">
    <name type="scientific">Phytophthora infestans</name>
    <name type="common">Potato late blight agent</name>
    <name type="synonym">Botrytis infestans</name>
    <dbReference type="NCBI Taxonomy" id="4787"/>
    <lineage>
        <taxon>Eukaryota</taxon>
        <taxon>Sar</taxon>
        <taxon>Stramenopiles</taxon>
        <taxon>Oomycota</taxon>
        <taxon>Peronosporomycetes</taxon>
        <taxon>Peronosporales</taxon>
        <taxon>Peronosporaceae</taxon>
        <taxon>Phytophthora</taxon>
    </lineage>
</organism>
<dbReference type="Gene3D" id="3.90.180.10">
    <property type="entry name" value="Medium-chain alcohol dehydrogenases, catalytic domain"/>
    <property type="match status" value="1"/>
</dbReference>
<dbReference type="InterPro" id="IPR020843">
    <property type="entry name" value="ER"/>
</dbReference>
<dbReference type="Proteomes" id="UP000602510">
    <property type="component" value="Unassembled WGS sequence"/>
</dbReference>
<evidence type="ECO:0000259" key="1">
    <source>
        <dbReference type="SMART" id="SM00829"/>
    </source>
</evidence>
<evidence type="ECO:0000313" key="2">
    <source>
        <dbReference type="EMBL" id="KAF4028608.1"/>
    </source>
</evidence>
<comment type="caution">
    <text evidence="2">The sequence shown here is derived from an EMBL/GenBank/DDBJ whole genome shotgun (WGS) entry which is preliminary data.</text>
</comment>
<evidence type="ECO:0000313" key="3">
    <source>
        <dbReference type="Proteomes" id="UP000602510"/>
    </source>
</evidence>
<gene>
    <name evidence="2" type="ORF">GN244_ATG19709</name>
</gene>
<accession>A0A833W3W8</accession>
<dbReference type="SUPFAM" id="SSF50129">
    <property type="entry name" value="GroES-like"/>
    <property type="match status" value="1"/>
</dbReference>